<proteinExistence type="predicted"/>
<gene>
    <name evidence="3" type="ORF">Bathy06g00510</name>
</gene>
<evidence type="ECO:0000256" key="1">
    <source>
        <dbReference type="SAM" id="MobiDB-lite"/>
    </source>
</evidence>
<accession>K8EFU4</accession>
<dbReference type="EMBL" id="FO082273">
    <property type="protein sequence ID" value="CCO16997.1"/>
    <property type="molecule type" value="Genomic_DNA"/>
</dbReference>
<evidence type="ECO:0000313" key="4">
    <source>
        <dbReference type="Proteomes" id="UP000198341"/>
    </source>
</evidence>
<dbReference type="PROSITE" id="PS51886">
    <property type="entry name" value="TLDC"/>
    <property type="match status" value="1"/>
</dbReference>
<protein>
    <recommendedName>
        <fullName evidence="2">TLDc domain-containing protein</fullName>
    </recommendedName>
</protein>
<feature type="region of interest" description="Disordered" evidence="1">
    <location>
        <begin position="1"/>
        <end position="53"/>
    </location>
</feature>
<evidence type="ECO:0000313" key="3">
    <source>
        <dbReference type="EMBL" id="CCO16997.1"/>
    </source>
</evidence>
<dbReference type="GeneID" id="19015031"/>
<dbReference type="RefSeq" id="XP_007512397.1">
    <property type="nucleotide sequence ID" value="XM_007512335.1"/>
</dbReference>
<organism evidence="3 4">
    <name type="scientific">Bathycoccus prasinos</name>
    <dbReference type="NCBI Taxonomy" id="41875"/>
    <lineage>
        <taxon>Eukaryota</taxon>
        <taxon>Viridiplantae</taxon>
        <taxon>Chlorophyta</taxon>
        <taxon>Mamiellophyceae</taxon>
        <taxon>Mamiellales</taxon>
        <taxon>Bathycoccaceae</taxon>
        <taxon>Bathycoccus</taxon>
    </lineage>
</organism>
<sequence length="335" mass="37474">MTTTMTFSAATARDDASSLRTRRHHLRRTTLNNNNTKPSSSSSSSSSRRRRRRRRRTIIITRSFFNNNNNKKEEEEEDSGDFITNLVGKLFPGMLDDPEPAGLKRMTREEWPDQWPANCEEFLEPMSDIDDTRELRLVRRVLKQTQMESKRLGIAYDAETHGWSGSSFHTQLDGQGCGLLIAETTDGVVFGGYNPKGWVGYGEWADAISAFLFVYARGTKENPTKCAKIGGSGMAIIDEAGKSPQWGPDGLKIQLESKMAASRLGTYYGNDSDPDVSTSLFGTVGGGRGSSKSTTVRLKSLRVYVKLEDSELEKNYKPNALQFQEGELEKLREND</sequence>
<feature type="compositionally biased region" description="Low complexity" evidence="1">
    <location>
        <begin position="29"/>
        <end position="46"/>
    </location>
</feature>
<dbReference type="AlphaFoldDB" id="K8EFU4"/>
<feature type="domain" description="TLDc" evidence="2">
    <location>
        <begin position="128"/>
        <end position="270"/>
    </location>
</feature>
<feature type="compositionally biased region" description="Low complexity" evidence="1">
    <location>
        <begin position="1"/>
        <end position="11"/>
    </location>
</feature>
<dbReference type="eggNOG" id="ENOG502S19X">
    <property type="taxonomic scope" value="Eukaryota"/>
</dbReference>
<dbReference type="Proteomes" id="UP000198341">
    <property type="component" value="Chromosome 6"/>
</dbReference>
<evidence type="ECO:0000259" key="2">
    <source>
        <dbReference type="PROSITE" id="PS51886"/>
    </source>
</evidence>
<name>K8EFU4_9CHLO</name>
<dbReference type="KEGG" id="bpg:Bathy06g00510"/>
<dbReference type="STRING" id="41875.K8EFU4"/>
<dbReference type="InterPro" id="IPR006571">
    <property type="entry name" value="TLDc_dom"/>
</dbReference>
<keyword evidence="4" id="KW-1185">Reference proteome</keyword>
<reference evidence="3 4" key="1">
    <citation type="submission" date="2011-10" db="EMBL/GenBank/DDBJ databases">
        <authorList>
            <person name="Genoscope - CEA"/>
        </authorList>
    </citation>
    <scope>NUCLEOTIDE SEQUENCE [LARGE SCALE GENOMIC DNA]</scope>
    <source>
        <strain evidence="3 4">RCC 1105</strain>
    </source>
</reference>
<dbReference type="OrthoDB" id="25620at2759"/>
<dbReference type="Pfam" id="PF07534">
    <property type="entry name" value="TLD"/>
    <property type="match status" value="1"/>
</dbReference>